<sequence length="46" mass="5359">MKTYEEQKAKGTKEARRIEACSGYNPVVVSKLRQILNQHKPQERSK</sequence>
<evidence type="ECO:0000313" key="2">
    <source>
        <dbReference type="Proteomes" id="UP000790096"/>
    </source>
</evidence>
<gene>
    <name evidence="1" type="ORF">HH682_13635</name>
</gene>
<accession>A0ABS5SZA5</accession>
<protein>
    <submittedName>
        <fullName evidence="1">Uncharacterized protein</fullName>
    </submittedName>
</protein>
<dbReference type="RefSeq" id="WP_214238079.1">
    <property type="nucleotide sequence ID" value="NZ_JABBFR010000023.1"/>
</dbReference>
<dbReference type="Proteomes" id="UP000790096">
    <property type="component" value="Unassembled WGS sequence"/>
</dbReference>
<keyword evidence="2" id="KW-1185">Reference proteome</keyword>
<comment type="caution">
    <text evidence="1">The sequence shown here is derived from an EMBL/GenBank/DDBJ whole genome shotgun (WGS) entry which is preliminary data.</text>
</comment>
<proteinExistence type="predicted"/>
<dbReference type="EMBL" id="JABBFR010000023">
    <property type="protein sequence ID" value="MBT0725440.1"/>
    <property type="molecule type" value="Genomic_DNA"/>
</dbReference>
<evidence type="ECO:0000313" key="1">
    <source>
        <dbReference type="EMBL" id="MBT0725440.1"/>
    </source>
</evidence>
<organism evidence="1 2">
    <name type="scientific">Rosenbergiella gaditana</name>
    <dbReference type="NCBI Taxonomy" id="2726987"/>
    <lineage>
        <taxon>Bacteria</taxon>
        <taxon>Pseudomonadati</taxon>
        <taxon>Pseudomonadota</taxon>
        <taxon>Gammaproteobacteria</taxon>
        <taxon>Enterobacterales</taxon>
        <taxon>Erwiniaceae</taxon>
        <taxon>Rosenbergiella</taxon>
    </lineage>
</organism>
<name>A0ABS5SZA5_9GAMM</name>
<reference evidence="1 2" key="1">
    <citation type="submission" date="2020-04" db="EMBL/GenBank/DDBJ databases">
        <title>Genome sequencing of Rosenbergiella species.</title>
        <authorList>
            <person name="Alvarez-Perez S."/>
            <person name="Lievens B."/>
        </authorList>
    </citation>
    <scope>NUCLEOTIDE SEQUENCE [LARGE SCALE GENOMIC DNA]</scope>
    <source>
        <strain evidence="1 2">S61</strain>
    </source>
</reference>